<dbReference type="Gene3D" id="1.10.10.2840">
    <property type="entry name" value="PucR C-terminal helix-turn-helix domain"/>
    <property type="match status" value="1"/>
</dbReference>
<keyword evidence="3" id="KW-1185">Reference proteome</keyword>
<comment type="caution">
    <text evidence="2">The sequence shown here is derived from an EMBL/GenBank/DDBJ whole genome shotgun (WGS) entry which is preliminary data.</text>
</comment>
<accession>A0ABU4G2F1</accession>
<evidence type="ECO:0000259" key="1">
    <source>
        <dbReference type="Pfam" id="PF13556"/>
    </source>
</evidence>
<dbReference type="PANTHER" id="PTHR33744:SF1">
    <property type="entry name" value="DNA-BINDING TRANSCRIPTIONAL ACTIVATOR ADER"/>
    <property type="match status" value="1"/>
</dbReference>
<dbReference type="InterPro" id="IPR025736">
    <property type="entry name" value="PucR_C-HTH_dom"/>
</dbReference>
<dbReference type="InterPro" id="IPR042070">
    <property type="entry name" value="PucR_C-HTH_sf"/>
</dbReference>
<dbReference type="InterPro" id="IPR051448">
    <property type="entry name" value="CdaR-like_regulators"/>
</dbReference>
<dbReference type="Pfam" id="PF13556">
    <property type="entry name" value="HTH_30"/>
    <property type="match status" value="1"/>
</dbReference>
<feature type="domain" description="PucR C-terminal helix-turn-helix" evidence="1">
    <location>
        <begin position="334"/>
        <end position="390"/>
    </location>
</feature>
<evidence type="ECO:0000313" key="2">
    <source>
        <dbReference type="EMBL" id="MDW0111156.1"/>
    </source>
</evidence>
<proteinExistence type="predicted"/>
<name>A0ABU4G2F1_9BACL</name>
<sequence>MLLEGADLNKFVYSIAKLIDAPVILLTNDLEYLESSLDADPSDIQIHSRTTEMQAHSTYRQMDAIDVKGYHYVKENIFFQPIFAGDQEFGYLVILLEAEKAIQENLIIAAEQASFLVAFLFQSEQALLEKERNHLSSFVRDVFNNQYSTETELFEKSKVFNWRFTFPLVMISIQANISDSEDRLALYYRILDSGLLERIIASTMEISEENCKVLYFNDSVLCFVSLKNEANLKSKLTRIGHSVESNFSDKGYIGVSISDVVYELEELRQAYSNSMLVFTIYKENLESKSFVHFYTDLGLFRLFHNIKDTTILEEFVLEKLGPVLEYDEGKEVKLLETLRYYIKNNTNVQKTADDLYVHYNTMRYRMNTIKELGIQLDNGFELTEISLACQLLQYLEMKKG</sequence>
<evidence type="ECO:0000313" key="3">
    <source>
        <dbReference type="Proteomes" id="UP001280629"/>
    </source>
</evidence>
<dbReference type="EMBL" id="JAUBDH010000010">
    <property type="protein sequence ID" value="MDW0111156.1"/>
    <property type="molecule type" value="Genomic_DNA"/>
</dbReference>
<dbReference type="Proteomes" id="UP001280629">
    <property type="component" value="Unassembled WGS sequence"/>
</dbReference>
<protein>
    <submittedName>
        <fullName evidence="2">Helix-turn-helix domain-containing protein</fullName>
    </submittedName>
</protein>
<gene>
    <name evidence="2" type="ORF">QT716_14115</name>
</gene>
<organism evidence="2 3">
    <name type="scientific">Sporosarcina aquimarina</name>
    <dbReference type="NCBI Taxonomy" id="114975"/>
    <lineage>
        <taxon>Bacteria</taxon>
        <taxon>Bacillati</taxon>
        <taxon>Bacillota</taxon>
        <taxon>Bacilli</taxon>
        <taxon>Bacillales</taxon>
        <taxon>Caryophanaceae</taxon>
        <taxon>Sporosarcina</taxon>
    </lineage>
</organism>
<reference evidence="2 3" key="1">
    <citation type="submission" date="2023-06" db="EMBL/GenBank/DDBJ databases">
        <title>Sporosarcina sp. nov., isolated from Korean traditional fermented seafood 'Jeotgal'.</title>
        <authorList>
            <person name="Yang A.-I."/>
            <person name="Shin N.-R."/>
        </authorList>
    </citation>
    <scope>NUCLEOTIDE SEQUENCE [LARGE SCALE GENOMIC DNA]</scope>
    <source>
        <strain evidence="2 3">KCTC3840</strain>
    </source>
</reference>
<dbReference type="PANTHER" id="PTHR33744">
    <property type="entry name" value="CARBOHYDRATE DIACID REGULATOR"/>
    <property type="match status" value="1"/>
</dbReference>